<protein>
    <submittedName>
        <fullName evidence="2">Retrovirus-related Pol polyprotein from transposon TNT 1-94</fullName>
    </submittedName>
</protein>
<organism evidence="2">
    <name type="scientific">Lygus hesperus</name>
    <name type="common">Western plant bug</name>
    <dbReference type="NCBI Taxonomy" id="30085"/>
    <lineage>
        <taxon>Eukaryota</taxon>
        <taxon>Metazoa</taxon>
        <taxon>Ecdysozoa</taxon>
        <taxon>Arthropoda</taxon>
        <taxon>Hexapoda</taxon>
        <taxon>Insecta</taxon>
        <taxon>Pterygota</taxon>
        <taxon>Neoptera</taxon>
        <taxon>Paraneoptera</taxon>
        <taxon>Hemiptera</taxon>
        <taxon>Heteroptera</taxon>
        <taxon>Panheteroptera</taxon>
        <taxon>Cimicomorpha</taxon>
        <taxon>Miridae</taxon>
        <taxon>Mirini</taxon>
        <taxon>Lygus</taxon>
    </lineage>
</organism>
<dbReference type="GO" id="GO:0003676">
    <property type="term" value="F:nucleic acid binding"/>
    <property type="evidence" value="ECO:0007669"/>
    <property type="project" value="InterPro"/>
</dbReference>
<reference evidence="2" key="2">
    <citation type="submission" date="2014-07" db="EMBL/GenBank/DDBJ databases">
        <authorList>
            <person name="Hull J."/>
        </authorList>
    </citation>
    <scope>NUCLEOTIDE SEQUENCE</scope>
</reference>
<dbReference type="InterPro" id="IPR036397">
    <property type="entry name" value="RNaseH_sf"/>
</dbReference>
<dbReference type="PANTHER" id="PTHR42648:SF28">
    <property type="entry name" value="TRANSPOSON-ENCODED PROTEIN WITH RIBONUCLEASE H-LIKE AND RETROVIRUS ZINC FINGER-LIKE DOMAINS"/>
    <property type="match status" value="1"/>
</dbReference>
<sequence length="153" mass="17662">ADLENGIYRLNSKNDQKQVCHFAFDNDKLLHRRLGHLNVKGMQILQQNSTGLKGIIKTNTPCEVCSSGKQSRLPFKYRGHRSKNLLDLVHTDLVGKMEISSIGGSQYFMTMIDDHSRYVHIFFLSHKNEAFTHIKDFIALAERQTERKVKAFR</sequence>
<dbReference type="AlphaFoldDB" id="A0A0A9XTE9"/>
<dbReference type="PANTHER" id="PTHR42648">
    <property type="entry name" value="TRANSPOSASE, PUTATIVE-RELATED"/>
    <property type="match status" value="1"/>
</dbReference>
<dbReference type="InterPro" id="IPR012337">
    <property type="entry name" value="RNaseH-like_sf"/>
</dbReference>
<dbReference type="InterPro" id="IPR039537">
    <property type="entry name" value="Retrotran_Ty1/copia-like"/>
</dbReference>
<proteinExistence type="predicted"/>
<accession>A0A0A9XTE9</accession>
<dbReference type="Pfam" id="PF13976">
    <property type="entry name" value="gag_pre-integrs"/>
    <property type="match status" value="1"/>
</dbReference>
<dbReference type="SUPFAM" id="SSF53098">
    <property type="entry name" value="Ribonuclease H-like"/>
    <property type="match status" value="1"/>
</dbReference>
<evidence type="ECO:0000259" key="1">
    <source>
        <dbReference type="Pfam" id="PF13976"/>
    </source>
</evidence>
<name>A0A0A9XTE9_LYGHE</name>
<feature type="domain" description="GAG-pre-integrase" evidence="1">
    <location>
        <begin position="6"/>
        <end position="70"/>
    </location>
</feature>
<feature type="non-terminal residue" evidence="2">
    <location>
        <position position="1"/>
    </location>
</feature>
<feature type="non-terminal residue" evidence="2">
    <location>
        <position position="153"/>
    </location>
</feature>
<evidence type="ECO:0000313" key="2">
    <source>
        <dbReference type="EMBL" id="JAG24017.1"/>
    </source>
</evidence>
<dbReference type="EMBL" id="GBHO01019587">
    <property type="protein sequence ID" value="JAG24017.1"/>
    <property type="molecule type" value="Transcribed_RNA"/>
</dbReference>
<dbReference type="Gene3D" id="3.30.420.10">
    <property type="entry name" value="Ribonuclease H-like superfamily/Ribonuclease H"/>
    <property type="match status" value="1"/>
</dbReference>
<dbReference type="InterPro" id="IPR025724">
    <property type="entry name" value="GAG-pre-integrase_dom"/>
</dbReference>
<reference evidence="2" key="1">
    <citation type="journal article" date="2014" name="PLoS ONE">
        <title>Transcriptome-Based Identification of ABC Transporters in the Western Tarnished Plant Bug Lygus hesperus.</title>
        <authorList>
            <person name="Hull J.J."/>
            <person name="Chaney K."/>
            <person name="Geib S.M."/>
            <person name="Fabrick J.A."/>
            <person name="Brent C.S."/>
            <person name="Walsh D."/>
            <person name="Lavine L.C."/>
        </authorList>
    </citation>
    <scope>NUCLEOTIDE SEQUENCE</scope>
</reference>
<gene>
    <name evidence="2" type="primary">POLX_120</name>
    <name evidence="2" type="ORF">CM83_104315</name>
</gene>